<reference evidence="5" key="1">
    <citation type="submission" date="2016-04" db="EMBL/GenBank/DDBJ databases">
        <authorList>
            <person name="Evans L.H."/>
            <person name="Alamgir A."/>
            <person name="Owens N."/>
            <person name="Weber N.D."/>
            <person name="Virtaneva K."/>
            <person name="Barbian K."/>
            <person name="Babar A."/>
            <person name="Rosenke K."/>
        </authorList>
    </citation>
    <scope>NUCLEOTIDE SEQUENCE</scope>
    <source>
        <strain evidence="5">86-2</strain>
    </source>
</reference>
<dbReference type="InterPro" id="IPR037923">
    <property type="entry name" value="HTH-like"/>
</dbReference>
<accession>A0A212KG02</accession>
<keyword evidence="3" id="KW-0804">Transcription</keyword>
<dbReference type="AlphaFoldDB" id="A0A212KG02"/>
<dbReference type="Pfam" id="PF02311">
    <property type="entry name" value="AraC_binding"/>
    <property type="match status" value="1"/>
</dbReference>
<protein>
    <recommendedName>
        <fullName evidence="4">HTH araC/xylS-type domain-containing protein</fullName>
    </recommendedName>
</protein>
<dbReference type="SUPFAM" id="SSF51215">
    <property type="entry name" value="Regulatory protein AraC"/>
    <property type="match status" value="1"/>
</dbReference>
<dbReference type="PROSITE" id="PS01124">
    <property type="entry name" value="HTH_ARAC_FAMILY_2"/>
    <property type="match status" value="1"/>
</dbReference>
<dbReference type="PANTHER" id="PTHR43280:SF30">
    <property type="entry name" value="MMSAB OPERON REGULATORY PROTEIN"/>
    <property type="match status" value="1"/>
</dbReference>
<dbReference type="PRINTS" id="PR00032">
    <property type="entry name" value="HTHARAC"/>
</dbReference>
<dbReference type="GO" id="GO:0043565">
    <property type="term" value="F:sequence-specific DNA binding"/>
    <property type="evidence" value="ECO:0007669"/>
    <property type="project" value="InterPro"/>
</dbReference>
<proteinExistence type="predicted"/>
<dbReference type="InterPro" id="IPR009057">
    <property type="entry name" value="Homeodomain-like_sf"/>
</dbReference>
<dbReference type="Gene3D" id="2.60.120.280">
    <property type="entry name" value="Regulatory protein AraC"/>
    <property type="match status" value="1"/>
</dbReference>
<evidence type="ECO:0000313" key="5">
    <source>
        <dbReference type="EMBL" id="SBW10579.1"/>
    </source>
</evidence>
<dbReference type="GO" id="GO:0003700">
    <property type="term" value="F:DNA-binding transcription factor activity"/>
    <property type="evidence" value="ECO:0007669"/>
    <property type="project" value="InterPro"/>
</dbReference>
<dbReference type="RefSeq" id="WP_296952764.1">
    <property type="nucleotide sequence ID" value="NZ_CABTJG010000009.1"/>
</dbReference>
<keyword evidence="1" id="KW-0805">Transcription regulation</keyword>
<feature type="domain" description="HTH araC/xylS-type" evidence="4">
    <location>
        <begin position="194"/>
        <end position="292"/>
    </location>
</feature>
<dbReference type="SMART" id="SM00342">
    <property type="entry name" value="HTH_ARAC"/>
    <property type="match status" value="1"/>
</dbReference>
<evidence type="ECO:0000256" key="2">
    <source>
        <dbReference type="ARBA" id="ARBA00023125"/>
    </source>
</evidence>
<evidence type="ECO:0000259" key="4">
    <source>
        <dbReference type="PROSITE" id="PS01124"/>
    </source>
</evidence>
<dbReference type="InterPro" id="IPR003313">
    <property type="entry name" value="AraC-bd"/>
</dbReference>
<dbReference type="PROSITE" id="PS00041">
    <property type="entry name" value="HTH_ARAC_FAMILY_1"/>
    <property type="match status" value="1"/>
</dbReference>
<evidence type="ECO:0000256" key="1">
    <source>
        <dbReference type="ARBA" id="ARBA00023015"/>
    </source>
</evidence>
<sequence>MMQIKHGFQGQWSIILPYFTVDRMGKNPMMNDLYFHSLGYFPNAKYHYINRPEGCPENILIYCTKGGGWIEIDGKMQAVGENQFVILPANKAHRYGANELNSWSIYWIHFKGYKSELFSKVYGQVISLDSENTLRIDERFKLFEDIYNVLLDSYDDSALQYANSGLAYFLASILYVKRSGDPKTENKYGTSLIHLATHYMNQNIGNKLKLSDIARHFGYSVSYFYRLFYRNMGIAPMEYFNQLKVQRSCYYLINSTMKVNQISIMVGFDDPYYYSRLFKKMMGVSPVRYRAVNKQATQLI</sequence>
<dbReference type="Gene3D" id="1.10.10.60">
    <property type="entry name" value="Homeodomain-like"/>
    <property type="match status" value="2"/>
</dbReference>
<gene>
    <name evidence="5" type="ORF">KL86DYS2_20134</name>
</gene>
<dbReference type="InterPro" id="IPR020449">
    <property type="entry name" value="Tscrpt_reg_AraC-type_HTH"/>
</dbReference>
<dbReference type="PANTHER" id="PTHR43280">
    <property type="entry name" value="ARAC-FAMILY TRANSCRIPTIONAL REGULATOR"/>
    <property type="match status" value="1"/>
</dbReference>
<keyword evidence="2" id="KW-0238">DNA-binding</keyword>
<dbReference type="InterPro" id="IPR018062">
    <property type="entry name" value="HTH_AraC-typ_CS"/>
</dbReference>
<dbReference type="Pfam" id="PF12833">
    <property type="entry name" value="HTH_18"/>
    <property type="match status" value="1"/>
</dbReference>
<evidence type="ECO:0000256" key="3">
    <source>
        <dbReference type="ARBA" id="ARBA00023163"/>
    </source>
</evidence>
<organism evidence="5">
    <name type="scientific">uncultured Dysgonomonas sp</name>
    <dbReference type="NCBI Taxonomy" id="206096"/>
    <lineage>
        <taxon>Bacteria</taxon>
        <taxon>Pseudomonadati</taxon>
        <taxon>Bacteroidota</taxon>
        <taxon>Bacteroidia</taxon>
        <taxon>Bacteroidales</taxon>
        <taxon>Dysgonomonadaceae</taxon>
        <taxon>Dysgonomonas</taxon>
        <taxon>environmental samples</taxon>
    </lineage>
</organism>
<dbReference type="CDD" id="cd06986">
    <property type="entry name" value="cupin_MmsR-like_N"/>
    <property type="match status" value="1"/>
</dbReference>
<dbReference type="EMBL" id="FLUL01000002">
    <property type="protein sequence ID" value="SBW10579.1"/>
    <property type="molecule type" value="Genomic_DNA"/>
</dbReference>
<dbReference type="InterPro" id="IPR018060">
    <property type="entry name" value="HTH_AraC"/>
</dbReference>
<dbReference type="SUPFAM" id="SSF46689">
    <property type="entry name" value="Homeodomain-like"/>
    <property type="match status" value="2"/>
</dbReference>
<name>A0A212KG02_9BACT</name>